<accession>A0A8H3A9H0</accession>
<evidence type="ECO:0000313" key="2">
    <source>
        <dbReference type="Proteomes" id="UP000663841"/>
    </source>
</evidence>
<sequence>MADKVPLSEPHPPTSRGIEAFNEVLPKIKQAVVSSRRDWNKHEPRMWARANSLDDNDLTSFVIEDDLVEVRAGSTSYGTIVFGKIRIPGIKDEEGEGFIHVRIHDPPNKVWLGL</sequence>
<proteinExistence type="predicted"/>
<reference evidence="1" key="1">
    <citation type="submission" date="2021-01" db="EMBL/GenBank/DDBJ databases">
        <authorList>
            <person name="Kaushik A."/>
        </authorList>
    </citation>
    <scope>NUCLEOTIDE SEQUENCE</scope>
    <source>
        <strain evidence="1">AG3-T5</strain>
    </source>
</reference>
<name>A0A8H3A9H0_9AGAM</name>
<comment type="caution">
    <text evidence="1">The sequence shown here is derived from an EMBL/GenBank/DDBJ whole genome shotgun (WGS) entry which is preliminary data.</text>
</comment>
<dbReference type="AlphaFoldDB" id="A0A8H3A9H0"/>
<evidence type="ECO:0000313" key="1">
    <source>
        <dbReference type="EMBL" id="CAE6408668.1"/>
    </source>
</evidence>
<gene>
    <name evidence="1" type="ORF">RDB_LOCUS17836</name>
</gene>
<organism evidence="1 2">
    <name type="scientific">Rhizoctonia solani</name>
    <dbReference type="NCBI Taxonomy" id="456999"/>
    <lineage>
        <taxon>Eukaryota</taxon>
        <taxon>Fungi</taxon>
        <taxon>Dikarya</taxon>
        <taxon>Basidiomycota</taxon>
        <taxon>Agaricomycotina</taxon>
        <taxon>Agaricomycetes</taxon>
        <taxon>Cantharellales</taxon>
        <taxon>Ceratobasidiaceae</taxon>
        <taxon>Rhizoctonia</taxon>
    </lineage>
</organism>
<protein>
    <submittedName>
        <fullName evidence="1">Uncharacterized protein</fullName>
    </submittedName>
</protein>
<dbReference type="EMBL" id="CAJMWW010000058">
    <property type="protein sequence ID" value="CAE6408668.1"/>
    <property type="molecule type" value="Genomic_DNA"/>
</dbReference>
<dbReference type="Proteomes" id="UP000663841">
    <property type="component" value="Unassembled WGS sequence"/>
</dbReference>